<dbReference type="InterPro" id="IPR022148">
    <property type="entry name" value="CopG_antitoxin"/>
</dbReference>
<dbReference type="Pfam" id="PF12441">
    <property type="entry name" value="CopG_antitoxin"/>
    <property type="match status" value="1"/>
</dbReference>
<proteinExistence type="predicted"/>
<evidence type="ECO:0000256" key="1">
    <source>
        <dbReference type="SAM" id="Coils"/>
    </source>
</evidence>
<evidence type="ECO:0000313" key="3">
    <source>
        <dbReference type="Proteomes" id="UP000760819"/>
    </source>
</evidence>
<keyword evidence="1" id="KW-0175">Coiled coil</keyword>
<sequence>MMNKKQVQNTGWELDDEEREILARFESGKLDKSSRQIQQLKDHRRIAKNTLQKIRKDKNVNIRLSEIDINGLKMRANEAGIPYQTLMTIVLRQVARGKIRITI</sequence>
<accession>A0A955I5F4</accession>
<dbReference type="Proteomes" id="UP000760819">
    <property type="component" value="Unassembled WGS sequence"/>
</dbReference>
<comment type="caution">
    <text evidence="2">The sequence shown here is derived from an EMBL/GenBank/DDBJ whole genome shotgun (WGS) entry which is preliminary data.</text>
</comment>
<protein>
    <submittedName>
        <fullName evidence="2">Antitoxin</fullName>
    </submittedName>
</protein>
<dbReference type="EMBL" id="JAGQLI010000119">
    <property type="protein sequence ID" value="MCA9379245.1"/>
    <property type="molecule type" value="Genomic_DNA"/>
</dbReference>
<gene>
    <name evidence="2" type="ORF">KC640_02345</name>
</gene>
<evidence type="ECO:0000313" key="2">
    <source>
        <dbReference type="EMBL" id="MCA9379245.1"/>
    </source>
</evidence>
<dbReference type="AlphaFoldDB" id="A0A955I5F4"/>
<organism evidence="2 3">
    <name type="scientific">Candidatus Dojkabacteria bacterium</name>
    <dbReference type="NCBI Taxonomy" id="2099670"/>
    <lineage>
        <taxon>Bacteria</taxon>
        <taxon>Candidatus Dojkabacteria</taxon>
    </lineage>
</organism>
<reference evidence="2" key="2">
    <citation type="journal article" date="2021" name="Microbiome">
        <title>Successional dynamics and alternative stable states in a saline activated sludge microbial community over 9 years.</title>
        <authorList>
            <person name="Wang Y."/>
            <person name="Ye J."/>
            <person name="Ju F."/>
            <person name="Liu L."/>
            <person name="Boyd J.A."/>
            <person name="Deng Y."/>
            <person name="Parks D.H."/>
            <person name="Jiang X."/>
            <person name="Yin X."/>
            <person name="Woodcroft B.J."/>
            <person name="Tyson G.W."/>
            <person name="Hugenholtz P."/>
            <person name="Polz M.F."/>
            <person name="Zhang T."/>
        </authorList>
    </citation>
    <scope>NUCLEOTIDE SEQUENCE</scope>
    <source>
        <strain evidence="2">HKST-UBA12</strain>
    </source>
</reference>
<name>A0A955I5F4_9BACT</name>
<feature type="coiled-coil region" evidence="1">
    <location>
        <begin position="30"/>
        <end position="57"/>
    </location>
</feature>
<reference evidence="2" key="1">
    <citation type="submission" date="2020-04" db="EMBL/GenBank/DDBJ databases">
        <authorList>
            <person name="Zhang T."/>
        </authorList>
    </citation>
    <scope>NUCLEOTIDE SEQUENCE</scope>
    <source>
        <strain evidence="2">HKST-UBA12</strain>
    </source>
</reference>